<keyword evidence="2" id="KW-1185">Reference proteome</keyword>
<evidence type="ECO:0000313" key="1">
    <source>
        <dbReference type="EMBL" id="KAL2612007.1"/>
    </source>
</evidence>
<dbReference type="Proteomes" id="UP001605036">
    <property type="component" value="Unassembled WGS sequence"/>
</dbReference>
<sequence length="70" mass="7977">MHHPRHCRDKTVCLERSSYEVELLLTVLKRREGLTWRTAASLSSAFASSVSTGIYSSSIAHMEQRKVKRS</sequence>
<organism evidence="1 2">
    <name type="scientific">Riccia fluitans</name>
    <dbReference type="NCBI Taxonomy" id="41844"/>
    <lineage>
        <taxon>Eukaryota</taxon>
        <taxon>Viridiplantae</taxon>
        <taxon>Streptophyta</taxon>
        <taxon>Embryophyta</taxon>
        <taxon>Marchantiophyta</taxon>
        <taxon>Marchantiopsida</taxon>
        <taxon>Marchantiidae</taxon>
        <taxon>Marchantiales</taxon>
        <taxon>Ricciaceae</taxon>
        <taxon>Riccia</taxon>
    </lineage>
</organism>
<reference evidence="1 2" key="1">
    <citation type="submission" date="2024-09" db="EMBL/GenBank/DDBJ databases">
        <title>Chromosome-scale assembly of Riccia fluitans.</title>
        <authorList>
            <person name="Paukszto L."/>
            <person name="Sawicki J."/>
            <person name="Karawczyk K."/>
            <person name="Piernik-Szablinska J."/>
            <person name="Szczecinska M."/>
            <person name="Mazdziarz M."/>
        </authorList>
    </citation>
    <scope>NUCLEOTIDE SEQUENCE [LARGE SCALE GENOMIC DNA]</scope>
    <source>
        <strain evidence="1">Rf_01</strain>
        <tissue evidence="1">Aerial parts of the thallus</tissue>
    </source>
</reference>
<dbReference type="AlphaFoldDB" id="A0ABD1XSR4"/>
<dbReference type="EMBL" id="JBHFFA010000007">
    <property type="protein sequence ID" value="KAL2612007.1"/>
    <property type="molecule type" value="Genomic_DNA"/>
</dbReference>
<comment type="caution">
    <text evidence="1">The sequence shown here is derived from an EMBL/GenBank/DDBJ whole genome shotgun (WGS) entry which is preliminary data.</text>
</comment>
<evidence type="ECO:0000313" key="2">
    <source>
        <dbReference type="Proteomes" id="UP001605036"/>
    </source>
</evidence>
<name>A0ABD1XSR4_9MARC</name>
<gene>
    <name evidence="1" type="ORF">R1flu_023699</name>
</gene>
<proteinExistence type="predicted"/>
<accession>A0ABD1XSR4</accession>
<protein>
    <submittedName>
        <fullName evidence="1">Uncharacterized protein</fullName>
    </submittedName>
</protein>